<proteinExistence type="predicted"/>
<dbReference type="EnsemblMetazoa" id="Aqu2.1.18396_001">
    <property type="protein sequence ID" value="Aqu2.1.18396_001"/>
    <property type="gene ID" value="Aqu2.1.18396"/>
</dbReference>
<name>A0A1X7TT38_AMPQE</name>
<protein>
    <submittedName>
        <fullName evidence="1">Uncharacterized protein</fullName>
    </submittedName>
</protein>
<sequence>MDRIANVCTRAVTASKTARGVAEQRVNFNPTTKPLSLRNFYLPQSVMQIAFIQYRSIKTSHCVGVEWALHCFNSYKKRKLSICVPFYKTAETVRIRSTIQDLFRAFTALLTVQ</sequence>
<evidence type="ECO:0000313" key="1">
    <source>
        <dbReference type="EnsemblMetazoa" id="Aqu2.1.18396_001"/>
    </source>
</evidence>
<organism evidence="1">
    <name type="scientific">Amphimedon queenslandica</name>
    <name type="common">Sponge</name>
    <dbReference type="NCBI Taxonomy" id="400682"/>
    <lineage>
        <taxon>Eukaryota</taxon>
        <taxon>Metazoa</taxon>
        <taxon>Porifera</taxon>
        <taxon>Demospongiae</taxon>
        <taxon>Heteroscleromorpha</taxon>
        <taxon>Haplosclerida</taxon>
        <taxon>Niphatidae</taxon>
        <taxon>Amphimedon</taxon>
    </lineage>
</organism>
<dbReference type="InParanoid" id="A0A1X7TT38"/>
<dbReference type="AlphaFoldDB" id="A0A1X7TT38"/>
<accession>A0A1X7TT38</accession>
<reference evidence="1" key="1">
    <citation type="submission" date="2017-05" db="UniProtKB">
        <authorList>
            <consortium name="EnsemblMetazoa"/>
        </authorList>
    </citation>
    <scope>IDENTIFICATION</scope>
</reference>